<evidence type="ECO:0000313" key="2">
    <source>
        <dbReference type="Proteomes" id="UP001239111"/>
    </source>
</evidence>
<sequence length="279" mass="32364">MDLKSYFYLTFMLALRFLLKSVRCEPLFGDEVSLVKSNQFSSVVLLRLKLKRYPEKDQEAFCTGTLISRKRILTASSCLKDGEYIKKIEVFLSHPEQCIDCKHYEVSLPWKTYEDWAHELQLILRYPKNDIIILELTEEVIEESVKPARLASEKEMRKLEGSKARMVGWVIVASEFPYSKIYQYFGKVKINSKTECKLASENLPGPSTGYLDTYLCTERDRHVFSTELDVGGPLFNKDGKIVGVFKETRSSKSDKIFDSKSLNGIHVFTSIDFYRYYIE</sequence>
<accession>A0ACC2NBL8</accession>
<name>A0ACC2NBL8_9HYME</name>
<dbReference type="Proteomes" id="UP001239111">
    <property type="component" value="Chromosome 4"/>
</dbReference>
<dbReference type="EMBL" id="CM056744">
    <property type="protein sequence ID" value="KAJ8668482.1"/>
    <property type="molecule type" value="Genomic_DNA"/>
</dbReference>
<organism evidence="1 2">
    <name type="scientific">Eretmocerus hayati</name>
    <dbReference type="NCBI Taxonomy" id="131215"/>
    <lineage>
        <taxon>Eukaryota</taxon>
        <taxon>Metazoa</taxon>
        <taxon>Ecdysozoa</taxon>
        <taxon>Arthropoda</taxon>
        <taxon>Hexapoda</taxon>
        <taxon>Insecta</taxon>
        <taxon>Pterygota</taxon>
        <taxon>Neoptera</taxon>
        <taxon>Endopterygota</taxon>
        <taxon>Hymenoptera</taxon>
        <taxon>Apocrita</taxon>
        <taxon>Proctotrupomorpha</taxon>
        <taxon>Chalcidoidea</taxon>
        <taxon>Aphelinidae</taxon>
        <taxon>Aphelininae</taxon>
        <taxon>Eretmocerus</taxon>
    </lineage>
</organism>
<protein>
    <submittedName>
        <fullName evidence="1">Uncharacterized protein</fullName>
    </submittedName>
</protein>
<evidence type="ECO:0000313" key="1">
    <source>
        <dbReference type="EMBL" id="KAJ8668482.1"/>
    </source>
</evidence>
<keyword evidence="2" id="KW-1185">Reference proteome</keyword>
<proteinExistence type="predicted"/>
<gene>
    <name evidence="1" type="ORF">QAD02_010145</name>
</gene>
<comment type="caution">
    <text evidence="1">The sequence shown here is derived from an EMBL/GenBank/DDBJ whole genome shotgun (WGS) entry which is preliminary data.</text>
</comment>
<reference evidence="1" key="1">
    <citation type="submission" date="2023-04" db="EMBL/GenBank/DDBJ databases">
        <title>A chromosome-level genome assembly of the parasitoid wasp Eretmocerus hayati.</title>
        <authorList>
            <person name="Zhong Y."/>
            <person name="Liu S."/>
            <person name="Liu Y."/>
        </authorList>
    </citation>
    <scope>NUCLEOTIDE SEQUENCE</scope>
    <source>
        <strain evidence="1">ZJU_SS_LIU_2023</strain>
    </source>
</reference>